<evidence type="ECO:0000256" key="7">
    <source>
        <dbReference type="ARBA" id="ARBA00023136"/>
    </source>
</evidence>
<evidence type="ECO:0000256" key="4">
    <source>
        <dbReference type="ARBA" id="ARBA00022692"/>
    </source>
</evidence>
<dbReference type="GO" id="GO:0043772">
    <property type="term" value="F:acyl-phosphate glycerol-3-phosphate acyltransferase activity"/>
    <property type="evidence" value="ECO:0007669"/>
    <property type="project" value="UniProtKB-UniRule"/>
</dbReference>
<evidence type="ECO:0000256" key="2">
    <source>
        <dbReference type="ARBA" id="ARBA00022516"/>
    </source>
</evidence>
<comment type="subunit">
    <text evidence="10">Probably interacts with PlsX.</text>
</comment>
<comment type="catalytic activity">
    <reaction evidence="10">
        <text>an acyl phosphate + sn-glycerol 3-phosphate = a 1-acyl-sn-glycero-3-phosphate + phosphate</text>
        <dbReference type="Rhea" id="RHEA:34075"/>
        <dbReference type="ChEBI" id="CHEBI:43474"/>
        <dbReference type="ChEBI" id="CHEBI:57597"/>
        <dbReference type="ChEBI" id="CHEBI:57970"/>
        <dbReference type="ChEBI" id="CHEBI:59918"/>
        <dbReference type="EC" id="2.3.1.275"/>
    </reaction>
</comment>
<keyword evidence="5 10" id="KW-1133">Transmembrane helix</keyword>
<keyword evidence="12" id="KW-1185">Reference proteome</keyword>
<dbReference type="InterPro" id="IPR015943">
    <property type="entry name" value="WD40/YVTN_repeat-like_dom_sf"/>
</dbReference>
<feature type="transmembrane region" description="Helical" evidence="10">
    <location>
        <begin position="6"/>
        <end position="27"/>
    </location>
</feature>
<dbReference type="GO" id="GO:0005886">
    <property type="term" value="C:plasma membrane"/>
    <property type="evidence" value="ECO:0007669"/>
    <property type="project" value="UniProtKB-SubCell"/>
</dbReference>
<dbReference type="SUPFAM" id="SSF50969">
    <property type="entry name" value="YVTN repeat-like/Quinoprotein amine dehydrogenase"/>
    <property type="match status" value="1"/>
</dbReference>
<feature type="transmembrane region" description="Helical" evidence="10">
    <location>
        <begin position="174"/>
        <end position="190"/>
    </location>
</feature>
<evidence type="ECO:0000256" key="5">
    <source>
        <dbReference type="ARBA" id="ARBA00022989"/>
    </source>
</evidence>
<dbReference type="UniPathway" id="UPA00085"/>
<dbReference type="RefSeq" id="WP_076351360.1">
    <property type="nucleotide sequence ID" value="NZ_CP019082.1"/>
</dbReference>
<evidence type="ECO:0000256" key="10">
    <source>
        <dbReference type="HAMAP-Rule" id="MF_01043"/>
    </source>
</evidence>
<feature type="transmembrane region" description="Helical" evidence="10">
    <location>
        <begin position="87"/>
        <end position="107"/>
    </location>
</feature>
<dbReference type="NCBIfam" id="TIGR00023">
    <property type="entry name" value="glycerol-3-phosphate 1-O-acyltransferase PlsY"/>
    <property type="match status" value="1"/>
</dbReference>
<dbReference type="GO" id="GO:0008654">
    <property type="term" value="P:phospholipid biosynthetic process"/>
    <property type="evidence" value="ECO:0007669"/>
    <property type="project" value="UniProtKB-UniRule"/>
</dbReference>
<dbReference type="KEGG" id="pbor:BSF38_04705"/>
<evidence type="ECO:0000313" key="12">
    <source>
        <dbReference type="Proteomes" id="UP000186309"/>
    </source>
</evidence>
<protein>
    <recommendedName>
        <fullName evidence="10">Glycerol-3-phosphate acyltransferase</fullName>
    </recommendedName>
    <alternativeName>
        <fullName evidence="10">Acyl-PO4 G3P acyltransferase</fullName>
    </alternativeName>
    <alternativeName>
        <fullName evidence="10">Acyl-phosphate--glycerol-3-phosphate acyltransferase</fullName>
    </alternativeName>
    <alternativeName>
        <fullName evidence="10">G3P acyltransferase</fullName>
        <shortName evidence="10">GPAT</shortName>
        <ecNumber evidence="10">2.3.1.275</ecNumber>
    </alternativeName>
    <alternativeName>
        <fullName evidence="10">Lysophosphatidic acid synthase</fullName>
        <shortName evidence="10">LPA synthase</shortName>
    </alternativeName>
</protein>
<keyword evidence="9 10" id="KW-1208">Phospholipid metabolism</keyword>
<dbReference type="OrthoDB" id="9777124at2"/>
<evidence type="ECO:0000256" key="8">
    <source>
        <dbReference type="ARBA" id="ARBA00023209"/>
    </source>
</evidence>
<dbReference type="InterPro" id="IPR011044">
    <property type="entry name" value="Quino_amine_DH_bsu"/>
</dbReference>
<dbReference type="PANTHER" id="PTHR30309:SF0">
    <property type="entry name" value="GLYCEROL-3-PHOSPHATE ACYLTRANSFERASE-RELATED"/>
    <property type="match status" value="1"/>
</dbReference>
<keyword evidence="11" id="KW-0012">Acyltransferase</keyword>
<evidence type="ECO:0000256" key="1">
    <source>
        <dbReference type="ARBA" id="ARBA00022475"/>
    </source>
</evidence>
<comment type="pathway">
    <text evidence="10">Lipid metabolism; phospholipid metabolism.</text>
</comment>
<dbReference type="Gene3D" id="2.130.10.10">
    <property type="entry name" value="YVTN repeat-like/Quinoprotein amine dehydrogenase"/>
    <property type="match status" value="1"/>
</dbReference>
<organism evidence="11 12">
    <name type="scientific">Paludisphaera borealis</name>
    <dbReference type="NCBI Taxonomy" id="1387353"/>
    <lineage>
        <taxon>Bacteria</taxon>
        <taxon>Pseudomonadati</taxon>
        <taxon>Planctomycetota</taxon>
        <taxon>Planctomycetia</taxon>
        <taxon>Isosphaerales</taxon>
        <taxon>Isosphaeraceae</taxon>
        <taxon>Paludisphaera</taxon>
    </lineage>
</organism>
<feature type="transmembrane region" description="Helical" evidence="10">
    <location>
        <begin position="48"/>
        <end position="67"/>
    </location>
</feature>
<keyword evidence="2 10" id="KW-0444">Lipid biosynthesis</keyword>
<evidence type="ECO:0000313" key="11">
    <source>
        <dbReference type="EMBL" id="APW63144.1"/>
    </source>
</evidence>
<dbReference type="STRING" id="1387353.BSF38_04705"/>
<keyword evidence="7 10" id="KW-0472">Membrane</keyword>
<gene>
    <name evidence="10 11" type="primary">plsY</name>
    <name evidence="11" type="ORF">BSF38_04705</name>
</gene>
<comment type="subcellular location">
    <subcellularLocation>
        <location evidence="10">Cell membrane</location>
        <topology evidence="10">Multi-pass membrane protein</topology>
    </subcellularLocation>
</comment>
<comment type="similarity">
    <text evidence="10">Belongs to the PlsY family.</text>
</comment>
<feature type="transmembrane region" description="Helical" evidence="10">
    <location>
        <begin position="119"/>
        <end position="138"/>
    </location>
</feature>
<dbReference type="PANTHER" id="PTHR30309">
    <property type="entry name" value="INNER MEMBRANE PROTEIN YGIH"/>
    <property type="match status" value="1"/>
</dbReference>
<sequence length="589" mass="62524">MTSFSLTALASYALGSVPFGYIVYYLATRTDVRTVGSGNIGATNVGRLLGFRYFVLVFVLDLLKGLLPTAGLPWLAGWLGLPTPAELPVVAALAAIVGHNFPVYLGFRGGKGVATSLGALLALDPIACAAATIGFFAVFLVTRYVSLSSMTGGVAFVAAYFARTAEPWSREHRAMSLLALAVVGLLILRHRKNIGRLIAGTETKVPLRGRKSGGPPSALPAGKIQPMILLSLAFAAVSIVAGASWLIHRARTPIEVQAGPWNLRETDRESTGQQRSTRVVFNDRGDKLAVMCPRYNRVLVYRIADDFTLELLSKIEVAGRPVAIAAAGDKLVVLLRPANDRKHLEPGWSEVFTFAGSQVGPRILAGYYPDDLSVTPDGRHLLVLCSGRAEGDADKPSPELTVLPADFGSNAPEPLGRVTFESGDDPDRLTVSSGGTRVLVSLAHSKQSIAVDLADLAAPVASGRTDLAADEFPYVSQAPDGDWIVMPTGRESEAVVVSAPHSSASPDYLVLTRPEDSALEIVQVSPRRTLGQFPVKGPFNLGGTETSGLAYCRPRSLLAVTTKPGTIHLIHLESRLDAADQVAATVPVR</sequence>
<dbReference type="EMBL" id="CP019082">
    <property type="protein sequence ID" value="APW63144.1"/>
    <property type="molecule type" value="Genomic_DNA"/>
</dbReference>
<comment type="function">
    <text evidence="10">Catalyzes the transfer of an acyl group from acyl-phosphate (acyl-PO(4)) to glycerol-3-phosphate (G3P) to form lysophosphatidic acid (LPA). This enzyme utilizes acyl-phosphate as fatty acyl donor, but not acyl-CoA or acyl-ACP.</text>
</comment>
<keyword evidence="6 10" id="KW-0443">Lipid metabolism</keyword>
<dbReference type="AlphaFoldDB" id="A0A1U7CW23"/>
<dbReference type="HAMAP" id="MF_01043">
    <property type="entry name" value="PlsY"/>
    <property type="match status" value="1"/>
</dbReference>
<name>A0A1U7CW23_9BACT</name>
<evidence type="ECO:0000256" key="6">
    <source>
        <dbReference type="ARBA" id="ARBA00023098"/>
    </source>
</evidence>
<dbReference type="Pfam" id="PF02660">
    <property type="entry name" value="G3P_acyltransf"/>
    <property type="match status" value="1"/>
</dbReference>
<dbReference type="EC" id="2.3.1.275" evidence="10"/>
<dbReference type="Proteomes" id="UP000186309">
    <property type="component" value="Chromosome"/>
</dbReference>
<feature type="transmembrane region" description="Helical" evidence="10">
    <location>
        <begin position="227"/>
        <end position="247"/>
    </location>
</feature>
<evidence type="ECO:0000256" key="9">
    <source>
        <dbReference type="ARBA" id="ARBA00023264"/>
    </source>
</evidence>
<keyword evidence="1 10" id="KW-1003">Cell membrane</keyword>
<proteinExistence type="inferred from homology"/>
<evidence type="ECO:0000256" key="3">
    <source>
        <dbReference type="ARBA" id="ARBA00022679"/>
    </source>
</evidence>
<keyword evidence="4 10" id="KW-0812">Transmembrane</keyword>
<keyword evidence="3 10" id="KW-0808">Transferase</keyword>
<dbReference type="InterPro" id="IPR003811">
    <property type="entry name" value="G3P_acylTferase_PlsY"/>
</dbReference>
<reference evidence="12" key="1">
    <citation type="submission" date="2016-12" db="EMBL/GenBank/DDBJ databases">
        <title>Comparative genomics of four Isosphaeraceae planctomycetes: a common pool of plasmids and glycoside hydrolase genes.</title>
        <authorList>
            <person name="Ivanova A."/>
        </authorList>
    </citation>
    <scope>NUCLEOTIDE SEQUENCE [LARGE SCALE GENOMIC DNA]</scope>
    <source>
        <strain evidence="12">PX4</strain>
    </source>
</reference>
<dbReference type="SMART" id="SM01207">
    <property type="entry name" value="G3P_acyltransf"/>
    <property type="match status" value="1"/>
</dbReference>
<accession>A0A1U7CW23</accession>
<keyword evidence="8 10" id="KW-0594">Phospholipid biosynthesis</keyword>